<sequence length="302" mass="32592">MEFGFSLVPTPDIAAHRELVTVAEESGLDLVGVQDHPYAPSQVDAFALIGTLLEHTERIRFFPDVASLPLRPPAVLANTAATLDLASGGRFELGIGAGGYWRAIAGMGVPELKPAAALDALGEAMEIMRALWSPDQPTVRLRGEHHTVNGVHAGPPPAHPINIWVGAQGPRALRFTGRLADGWAAPIPSYLPYESWPEANALIDQAARAEGRDPAAVMRMAQVVGTITTTSGELPEHGSDPVRGTPDQWADFLAKLAIEQPFTTFIFWPEQQSVEQVVRFATEVVPLVKERTPNGVVYAHER</sequence>
<dbReference type="EMBL" id="JACHIN010000014">
    <property type="protein sequence ID" value="MBB5082877.1"/>
    <property type="molecule type" value="Genomic_DNA"/>
</dbReference>
<gene>
    <name evidence="3" type="ORF">HNR40_008373</name>
</gene>
<dbReference type="Gene3D" id="3.20.20.30">
    <property type="entry name" value="Luciferase-like domain"/>
    <property type="match status" value="1"/>
</dbReference>
<reference evidence="3 4" key="1">
    <citation type="submission" date="2020-08" db="EMBL/GenBank/DDBJ databases">
        <title>Genomic Encyclopedia of Type Strains, Phase IV (KMG-IV): sequencing the most valuable type-strain genomes for metagenomic binning, comparative biology and taxonomic classification.</title>
        <authorList>
            <person name="Goeker M."/>
        </authorList>
    </citation>
    <scope>NUCLEOTIDE SEQUENCE [LARGE SCALE GENOMIC DNA]</scope>
    <source>
        <strain evidence="3 4">DSM 45385</strain>
    </source>
</reference>
<dbReference type="Proteomes" id="UP000568380">
    <property type="component" value="Unassembled WGS sequence"/>
</dbReference>
<name>A0A7W8AAW5_9ACTN</name>
<evidence type="ECO:0000259" key="2">
    <source>
        <dbReference type="Pfam" id="PF00296"/>
    </source>
</evidence>
<dbReference type="GO" id="GO:0004497">
    <property type="term" value="F:monooxygenase activity"/>
    <property type="evidence" value="ECO:0007669"/>
    <property type="project" value="UniProtKB-KW"/>
</dbReference>
<dbReference type="Pfam" id="PF00296">
    <property type="entry name" value="Bac_luciferase"/>
    <property type="match status" value="1"/>
</dbReference>
<dbReference type="PANTHER" id="PTHR43244">
    <property type="match status" value="1"/>
</dbReference>
<comment type="caution">
    <text evidence="3">The sequence shown here is derived from an EMBL/GenBank/DDBJ whole genome shotgun (WGS) entry which is preliminary data.</text>
</comment>
<keyword evidence="4" id="KW-1185">Reference proteome</keyword>
<feature type="domain" description="Luciferase-like" evidence="2">
    <location>
        <begin position="11"/>
        <end position="233"/>
    </location>
</feature>
<keyword evidence="1" id="KW-0560">Oxidoreductase</keyword>
<dbReference type="InterPro" id="IPR050564">
    <property type="entry name" value="F420-G6PD/mer"/>
</dbReference>
<protein>
    <submittedName>
        <fullName evidence="3">Alkanesulfonate monooxygenase SsuD/methylene tetrahydromethanopterin reductase-like flavin-dependent oxidoreductase (Luciferase family)</fullName>
    </submittedName>
</protein>
<dbReference type="PANTHER" id="PTHR43244:SF1">
    <property type="entry name" value="5,10-METHYLENETETRAHYDROMETHANOPTERIN REDUCTASE"/>
    <property type="match status" value="1"/>
</dbReference>
<evidence type="ECO:0000313" key="4">
    <source>
        <dbReference type="Proteomes" id="UP000568380"/>
    </source>
</evidence>
<dbReference type="InterPro" id="IPR011251">
    <property type="entry name" value="Luciferase-like_dom"/>
</dbReference>
<dbReference type="CDD" id="cd01097">
    <property type="entry name" value="Tetrahydromethanopterin_reductase"/>
    <property type="match status" value="1"/>
</dbReference>
<dbReference type="AlphaFoldDB" id="A0A7W8AAW5"/>
<dbReference type="GO" id="GO:0016705">
    <property type="term" value="F:oxidoreductase activity, acting on paired donors, with incorporation or reduction of molecular oxygen"/>
    <property type="evidence" value="ECO:0007669"/>
    <property type="project" value="InterPro"/>
</dbReference>
<proteinExistence type="predicted"/>
<dbReference type="RefSeq" id="WP_184971444.1">
    <property type="nucleotide sequence ID" value="NZ_JACHIN010000014.1"/>
</dbReference>
<dbReference type="SUPFAM" id="SSF51679">
    <property type="entry name" value="Bacterial luciferase-like"/>
    <property type="match status" value="1"/>
</dbReference>
<evidence type="ECO:0000256" key="1">
    <source>
        <dbReference type="ARBA" id="ARBA00023002"/>
    </source>
</evidence>
<organism evidence="3 4">
    <name type="scientific">Nonomuraea endophytica</name>
    <dbReference type="NCBI Taxonomy" id="714136"/>
    <lineage>
        <taxon>Bacteria</taxon>
        <taxon>Bacillati</taxon>
        <taxon>Actinomycetota</taxon>
        <taxon>Actinomycetes</taxon>
        <taxon>Streptosporangiales</taxon>
        <taxon>Streptosporangiaceae</taxon>
        <taxon>Nonomuraea</taxon>
    </lineage>
</organism>
<dbReference type="InterPro" id="IPR036661">
    <property type="entry name" value="Luciferase-like_sf"/>
</dbReference>
<evidence type="ECO:0000313" key="3">
    <source>
        <dbReference type="EMBL" id="MBB5082877.1"/>
    </source>
</evidence>
<accession>A0A7W8AAW5</accession>
<keyword evidence="3" id="KW-0503">Monooxygenase</keyword>